<evidence type="ECO:0000313" key="1">
    <source>
        <dbReference type="EMBL" id="SCZ52871.1"/>
    </source>
</evidence>
<reference evidence="1 2" key="1">
    <citation type="submission" date="2016-10" db="EMBL/GenBank/DDBJ databases">
        <authorList>
            <person name="de Groot N.N."/>
        </authorList>
    </citation>
    <scope>NUCLEOTIDE SEQUENCE [LARGE SCALE GENOMIC DNA]</scope>
    <source>
        <strain evidence="1 2">HLD2</strain>
    </source>
</reference>
<organism evidence="1 2">
    <name type="scientific">Thiohalomonas denitrificans</name>
    <dbReference type="NCBI Taxonomy" id="415747"/>
    <lineage>
        <taxon>Bacteria</taxon>
        <taxon>Pseudomonadati</taxon>
        <taxon>Pseudomonadota</taxon>
        <taxon>Gammaproteobacteria</taxon>
        <taxon>Thiohalomonadales</taxon>
        <taxon>Thiohalomonadaceae</taxon>
        <taxon>Thiohalomonas</taxon>
    </lineage>
</organism>
<name>A0A1G5PUI6_9GAMM</name>
<dbReference type="Proteomes" id="UP000199648">
    <property type="component" value="Unassembled WGS sequence"/>
</dbReference>
<accession>A0A1G5PUI6</accession>
<protein>
    <submittedName>
        <fullName evidence="1">Uncharacterized protein</fullName>
    </submittedName>
</protein>
<evidence type="ECO:0000313" key="2">
    <source>
        <dbReference type="Proteomes" id="UP000199648"/>
    </source>
</evidence>
<sequence>MRGAAIIRIHGTPFPLLEACVACHETFKLTEWPDNKTYTRPEPIPLDLPSGVTIRE</sequence>
<gene>
    <name evidence="1" type="ORF">SAMN03097708_00822</name>
</gene>
<proteinExistence type="predicted"/>
<dbReference type="AlphaFoldDB" id="A0A1G5PUI6"/>
<dbReference type="EMBL" id="FMWD01000002">
    <property type="protein sequence ID" value="SCZ52871.1"/>
    <property type="molecule type" value="Genomic_DNA"/>
</dbReference>
<keyword evidence="2" id="KW-1185">Reference proteome</keyword>